<sequence length="387" mass="43699">MTVSLALARPTRKDTLKRSTRARPTLFGEGSRLAQGLGDEELNLSVEDIVNPEATVCRGGGGKAYERSGHFVLSAHLIATPNIFRHTRIAKRAELLKHTEIATERLQTRLRCKRGRPIALSLIKIPVVYCPIHIPRVQIASPAKHQDDLHNTYDTEMKLECGRTEITQRRRESFQRVVVGQHLTESYDKKNTFIWVVVEHERAQLEIDSRNITFASFRPRLGYVQVYDHDRDRSNDQDQINVLSKALVQIPQPCSYRPPNRAHKLARFEISSVLLLATNWDPADGLHRKDGSNLQWSARSRAPVDWNGVIGLVARAHCKVRRRRPSRSIGVGITCSLRTRNSSSSSVAPWYGKREGEANTITCGQLERKDHGRRLGREGGCVDTSAD</sequence>
<proteinExistence type="predicted"/>
<evidence type="ECO:0000313" key="1">
    <source>
        <dbReference type="EMBL" id="KAI0057486.1"/>
    </source>
</evidence>
<dbReference type="Proteomes" id="UP000814140">
    <property type="component" value="Unassembled WGS sequence"/>
</dbReference>
<name>A0ACB8SP29_9AGAM</name>
<organism evidence="1 2">
    <name type="scientific">Artomyces pyxidatus</name>
    <dbReference type="NCBI Taxonomy" id="48021"/>
    <lineage>
        <taxon>Eukaryota</taxon>
        <taxon>Fungi</taxon>
        <taxon>Dikarya</taxon>
        <taxon>Basidiomycota</taxon>
        <taxon>Agaricomycotina</taxon>
        <taxon>Agaricomycetes</taxon>
        <taxon>Russulales</taxon>
        <taxon>Auriscalpiaceae</taxon>
        <taxon>Artomyces</taxon>
    </lineage>
</organism>
<reference evidence="1" key="1">
    <citation type="submission" date="2021-03" db="EMBL/GenBank/DDBJ databases">
        <authorList>
            <consortium name="DOE Joint Genome Institute"/>
            <person name="Ahrendt S."/>
            <person name="Looney B.P."/>
            <person name="Miyauchi S."/>
            <person name="Morin E."/>
            <person name="Drula E."/>
            <person name="Courty P.E."/>
            <person name="Chicoki N."/>
            <person name="Fauchery L."/>
            <person name="Kohler A."/>
            <person name="Kuo A."/>
            <person name="Labutti K."/>
            <person name="Pangilinan J."/>
            <person name="Lipzen A."/>
            <person name="Riley R."/>
            <person name="Andreopoulos W."/>
            <person name="He G."/>
            <person name="Johnson J."/>
            <person name="Barry K.W."/>
            <person name="Grigoriev I.V."/>
            <person name="Nagy L."/>
            <person name="Hibbett D."/>
            <person name="Henrissat B."/>
            <person name="Matheny P.B."/>
            <person name="Labbe J."/>
            <person name="Martin F."/>
        </authorList>
    </citation>
    <scope>NUCLEOTIDE SEQUENCE</scope>
    <source>
        <strain evidence="1">HHB10654</strain>
    </source>
</reference>
<protein>
    <submittedName>
        <fullName evidence="1">Uncharacterized protein</fullName>
    </submittedName>
</protein>
<dbReference type="EMBL" id="MU277246">
    <property type="protein sequence ID" value="KAI0057486.1"/>
    <property type="molecule type" value="Genomic_DNA"/>
</dbReference>
<evidence type="ECO:0000313" key="2">
    <source>
        <dbReference type="Proteomes" id="UP000814140"/>
    </source>
</evidence>
<keyword evidence="2" id="KW-1185">Reference proteome</keyword>
<reference evidence="1" key="2">
    <citation type="journal article" date="2022" name="New Phytol.">
        <title>Evolutionary transition to the ectomycorrhizal habit in the genomes of a hyperdiverse lineage of mushroom-forming fungi.</title>
        <authorList>
            <person name="Looney B."/>
            <person name="Miyauchi S."/>
            <person name="Morin E."/>
            <person name="Drula E."/>
            <person name="Courty P.E."/>
            <person name="Kohler A."/>
            <person name="Kuo A."/>
            <person name="LaButti K."/>
            <person name="Pangilinan J."/>
            <person name="Lipzen A."/>
            <person name="Riley R."/>
            <person name="Andreopoulos W."/>
            <person name="He G."/>
            <person name="Johnson J."/>
            <person name="Nolan M."/>
            <person name="Tritt A."/>
            <person name="Barry K.W."/>
            <person name="Grigoriev I.V."/>
            <person name="Nagy L.G."/>
            <person name="Hibbett D."/>
            <person name="Henrissat B."/>
            <person name="Matheny P.B."/>
            <person name="Labbe J."/>
            <person name="Martin F.M."/>
        </authorList>
    </citation>
    <scope>NUCLEOTIDE SEQUENCE</scope>
    <source>
        <strain evidence="1">HHB10654</strain>
    </source>
</reference>
<gene>
    <name evidence="1" type="ORF">BV25DRAFT_1841596</name>
</gene>
<accession>A0ACB8SP29</accession>
<comment type="caution">
    <text evidence="1">The sequence shown here is derived from an EMBL/GenBank/DDBJ whole genome shotgun (WGS) entry which is preliminary data.</text>
</comment>